<dbReference type="EMBL" id="LXLT01000021">
    <property type="protein sequence ID" value="OFD81322.1"/>
    <property type="molecule type" value="Genomic_DNA"/>
</dbReference>
<dbReference type="AlphaFoldDB" id="A0A1E8B9J3"/>
<dbReference type="Proteomes" id="UP000175706">
    <property type="component" value="Unassembled WGS sequence"/>
</dbReference>
<dbReference type="PATRIC" id="fig|86662.25.peg.1787"/>
<gene>
    <name evidence="1" type="ORF">BWGOE8_17960</name>
</gene>
<protein>
    <recommendedName>
        <fullName evidence="3">Bacitracin ABC transporter ATP-binding protein</fullName>
    </recommendedName>
</protein>
<proteinExistence type="predicted"/>
<reference evidence="1 2" key="1">
    <citation type="submission" date="2016-05" db="EMBL/GenBank/DDBJ databases">
        <title>Bacillus thuringiensis and Bacillus weihenstephanensis as novel biocontrol agents of wilt causing Verticillium species.</title>
        <authorList>
            <person name="Hollensteiner J."/>
            <person name="Wemheuer F."/>
            <person name="Harting R."/>
            <person name="Kolarzyk A."/>
            <person name="Diaz-Valerio S."/>
            <person name="Poehlein A."/>
            <person name="Brzuszkiewicz E."/>
            <person name="Nesemann K."/>
            <person name="Braus-Stromeyer S."/>
            <person name="Braus G."/>
            <person name="Daniel R."/>
            <person name="Liesegang H."/>
        </authorList>
    </citation>
    <scope>NUCLEOTIDE SEQUENCE [LARGE SCALE GENOMIC DNA]</scope>
    <source>
        <strain evidence="1 2">GOE8</strain>
    </source>
</reference>
<evidence type="ECO:0000313" key="2">
    <source>
        <dbReference type="Proteomes" id="UP000175706"/>
    </source>
</evidence>
<comment type="caution">
    <text evidence="1">The sequence shown here is derived from an EMBL/GenBank/DDBJ whole genome shotgun (WGS) entry which is preliminary data.</text>
</comment>
<sequence length="42" mass="5120">MSKKKKPILSDSFLDEVRKEINHLYGNMEKERDITQENKRNR</sequence>
<evidence type="ECO:0000313" key="1">
    <source>
        <dbReference type="EMBL" id="OFD81322.1"/>
    </source>
</evidence>
<accession>A0A1E8B9J3</accession>
<organism evidence="1 2">
    <name type="scientific">Bacillus mycoides</name>
    <dbReference type="NCBI Taxonomy" id="1405"/>
    <lineage>
        <taxon>Bacteria</taxon>
        <taxon>Bacillati</taxon>
        <taxon>Bacillota</taxon>
        <taxon>Bacilli</taxon>
        <taxon>Bacillales</taxon>
        <taxon>Bacillaceae</taxon>
        <taxon>Bacillus</taxon>
        <taxon>Bacillus cereus group</taxon>
    </lineage>
</organism>
<evidence type="ECO:0008006" key="3">
    <source>
        <dbReference type="Google" id="ProtNLM"/>
    </source>
</evidence>
<dbReference type="RefSeq" id="WP_255295617.1">
    <property type="nucleotide sequence ID" value="NZ_LXLT01000021.1"/>
</dbReference>
<name>A0A1E8B9J3_BACMY</name>